<name>A0A9I9EKG1_CUCME</name>
<organism evidence="2">
    <name type="scientific">Cucumis melo</name>
    <name type="common">Muskmelon</name>
    <dbReference type="NCBI Taxonomy" id="3656"/>
    <lineage>
        <taxon>Eukaryota</taxon>
        <taxon>Viridiplantae</taxon>
        <taxon>Streptophyta</taxon>
        <taxon>Embryophyta</taxon>
        <taxon>Tracheophyta</taxon>
        <taxon>Spermatophyta</taxon>
        <taxon>Magnoliopsida</taxon>
        <taxon>eudicotyledons</taxon>
        <taxon>Gunneridae</taxon>
        <taxon>Pentapetalae</taxon>
        <taxon>rosids</taxon>
        <taxon>fabids</taxon>
        <taxon>Cucurbitales</taxon>
        <taxon>Cucurbitaceae</taxon>
        <taxon>Benincaseae</taxon>
        <taxon>Cucumis</taxon>
    </lineage>
</organism>
<dbReference type="PANTHER" id="PTHR46250">
    <property type="entry name" value="MYB/SANT-LIKE DNA-BINDING DOMAIN PROTEIN-RELATED"/>
    <property type="match status" value="1"/>
</dbReference>
<sequence length="185" mass="20808">MKEKIPRSNIQVTPNLELIVKILKKQYAVIVEMMGPTCSGFGWNEERKCIEAEKSVFNDWVKGHLNDQGLLNKPFPYFYDLKIVFGRDIATGGRCKTPVEMGSHTARDIEEDDMDINLEDFDIPNPHGLKPPSGEDMSSTPTSMAHDVGSSRPSKKRWSYSGDLMHTFCASMPKASKEIGKIVAW</sequence>
<evidence type="ECO:0000313" key="2">
    <source>
        <dbReference type="EnsemblPlants" id="MELO3C035001.2.1"/>
    </source>
</evidence>
<dbReference type="PANTHER" id="PTHR46250:SF18">
    <property type="entry name" value="MYB_SANT-LIKE DOMAIN-CONTAINING PROTEIN"/>
    <property type="match status" value="1"/>
</dbReference>
<reference evidence="2" key="1">
    <citation type="submission" date="2023-03" db="UniProtKB">
        <authorList>
            <consortium name="EnsemblPlants"/>
        </authorList>
    </citation>
    <scope>IDENTIFICATION</scope>
</reference>
<evidence type="ECO:0008006" key="3">
    <source>
        <dbReference type="Google" id="ProtNLM"/>
    </source>
</evidence>
<protein>
    <recommendedName>
        <fullName evidence="3">Retrotransposon protein</fullName>
    </recommendedName>
</protein>
<feature type="region of interest" description="Disordered" evidence="1">
    <location>
        <begin position="120"/>
        <end position="156"/>
    </location>
</feature>
<dbReference type="AlphaFoldDB" id="A0A9I9EKG1"/>
<dbReference type="Gramene" id="MELO3C035001.2.1">
    <property type="protein sequence ID" value="MELO3C035001.2.1"/>
    <property type="gene ID" value="MELO3C035001.2"/>
</dbReference>
<accession>A0A9I9EKG1</accession>
<dbReference type="EnsemblPlants" id="MELO3C035001.2.1">
    <property type="protein sequence ID" value="MELO3C035001.2.1"/>
    <property type="gene ID" value="MELO3C035001.2"/>
</dbReference>
<evidence type="ECO:0000256" key="1">
    <source>
        <dbReference type="SAM" id="MobiDB-lite"/>
    </source>
</evidence>
<proteinExistence type="predicted"/>